<comment type="caution">
    <text evidence="1">The sequence shown here is derived from an EMBL/GenBank/DDBJ whole genome shotgun (WGS) entry which is preliminary data.</text>
</comment>
<protein>
    <submittedName>
        <fullName evidence="1">Head decoration protein</fullName>
    </submittedName>
</protein>
<evidence type="ECO:0000313" key="2">
    <source>
        <dbReference type="Proteomes" id="UP000215596"/>
    </source>
</evidence>
<accession>A0A268ELC2</accession>
<name>A0A268ELC2_9BACL</name>
<dbReference type="Gene3D" id="2.40.300.10">
    <property type="entry name" value="Head decoration protein D"/>
    <property type="match status" value="1"/>
</dbReference>
<reference evidence="1 2" key="1">
    <citation type="submission" date="2017-07" db="EMBL/GenBank/DDBJ databases">
        <title>Isolation and whole genome analysis of endospore-forming bacteria from heroin.</title>
        <authorList>
            <person name="Kalinowski J."/>
            <person name="Ahrens B."/>
            <person name="Al-Dilaimi A."/>
            <person name="Winkler A."/>
            <person name="Wibberg D."/>
            <person name="Schleenbecker U."/>
            <person name="Ruckert C."/>
            <person name="Wolfel R."/>
            <person name="Grass G."/>
        </authorList>
    </citation>
    <scope>NUCLEOTIDE SEQUENCE [LARGE SCALE GENOMIC DNA]</scope>
    <source>
        <strain evidence="1 2">7537-G1</strain>
    </source>
</reference>
<dbReference type="OrthoDB" id="1955632at2"/>
<evidence type="ECO:0000313" key="1">
    <source>
        <dbReference type="EMBL" id="PAD73904.1"/>
    </source>
</evidence>
<sequence length="132" mass="14082">MTNLWNDNLGSTTPDNLFYDTKHPVDVKAVKLKAGQGVLERGTVLGIVTADSLAVPVDSSKTDGSELADSILTDTIDTGAAGATDNVVTTAYKTGSFNRQALKFGGSDTADKHETRLRMLGIFLKDDQAYDK</sequence>
<dbReference type="EMBL" id="NPBY01000061">
    <property type="protein sequence ID" value="PAD73904.1"/>
    <property type="molecule type" value="Genomic_DNA"/>
</dbReference>
<dbReference type="AlphaFoldDB" id="A0A268ELC2"/>
<dbReference type="InterPro" id="IPR004195">
    <property type="entry name" value="Head_decoration_D"/>
</dbReference>
<dbReference type="Proteomes" id="UP000215596">
    <property type="component" value="Unassembled WGS sequence"/>
</dbReference>
<organism evidence="1 2">
    <name type="scientific">Paenibacillus campinasensis</name>
    <dbReference type="NCBI Taxonomy" id="66347"/>
    <lineage>
        <taxon>Bacteria</taxon>
        <taxon>Bacillati</taxon>
        <taxon>Bacillota</taxon>
        <taxon>Bacilli</taxon>
        <taxon>Bacillales</taxon>
        <taxon>Paenibacillaceae</taxon>
        <taxon>Paenibacillus</taxon>
    </lineage>
</organism>
<dbReference type="RefSeq" id="WP_095266820.1">
    <property type="nucleotide sequence ID" value="NZ_NPBY01000061.1"/>
</dbReference>
<gene>
    <name evidence="1" type="ORF">CHH67_18895</name>
</gene>
<dbReference type="Pfam" id="PF02924">
    <property type="entry name" value="HDPD"/>
    <property type="match status" value="1"/>
</dbReference>
<proteinExistence type="predicted"/>